<keyword evidence="3 5" id="KW-1133">Transmembrane helix</keyword>
<feature type="transmembrane region" description="Helical" evidence="5">
    <location>
        <begin position="204"/>
        <end position="223"/>
    </location>
</feature>
<reference evidence="7 8" key="1">
    <citation type="submission" date="2018-07" db="EMBL/GenBank/DDBJ databases">
        <authorList>
            <person name="Quirk P.G."/>
            <person name="Krulwich T.A."/>
        </authorList>
    </citation>
    <scope>NUCLEOTIDE SEQUENCE [LARGE SCALE GENOMIC DNA]</scope>
    <source>
        <strain evidence="7 8">CC-BB4</strain>
    </source>
</reference>
<dbReference type="RefSeq" id="WP_115692835.1">
    <property type="nucleotide sequence ID" value="NZ_CP031417.1"/>
</dbReference>
<dbReference type="OrthoDB" id="9807274at2"/>
<evidence type="ECO:0000313" key="7">
    <source>
        <dbReference type="EMBL" id="AXK82456.1"/>
    </source>
</evidence>
<feature type="transmembrane region" description="Helical" evidence="5">
    <location>
        <begin position="303"/>
        <end position="321"/>
    </location>
</feature>
<evidence type="ECO:0000256" key="5">
    <source>
        <dbReference type="SAM" id="Phobius"/>
    </source>
</evidence>
<proteinExistence type="predicted"/>
<dbReference type="KEGG" id="ptaw:DW352_19190"/>
<feature type="transmembrane region" description="Helical" evidence="5">
    <location>
        <begin position="53"/>
        <end position="71"/>
    </location>
</feature>
<feature type="transmembrane region" description="Helical" evidence="5">
    <location>
        <begin position="229"/>
        <end position="249"/>
    </location>
</feature>
<evidence type="ECO:0000313" key="8">
    <source>
        <dbReference type="Proteomes" id="UP000254889"/>
    </source>
</evidence>
<feature type="transmembrane region" description="Helical" evidence="5">
    <location>
        <begin position="109"/>
        <end position="130"/>
    </location>
</feature>
<evidence type="ECO:0000256" key="3">
    <source>
        <dbReference type="ARBA" id="ARBA00022989"/>
    </source>
</evidence>
<feature type="transmembrane region" description="Helical" evidence="5">
    <location>
        <begin position="142"/>
        <end position="160"/>
    </location>
</feature>
<protein>
    <submittedName>
        <fullName evidence="7">MFS transporter</fullName>
    </submittedName>
</protein>
<organism evidence="7 8">
    <name type="scientific">Pseudolabrys taiwanensis</name>
    <dbReference type="NCBI Taxonomy" id="331696"/>
    <lineage>
        <taxon>Bacteria</taxon>
        <taxon>Pseudomonadati</taxon>
        <taxon>Pseudomonadota</taxon>
        <taxon>Alphaproteobacteria</taxon>
        <taxon>Hyphomicrobiales</taxon>
        <taxon>Xanthobacteraceae</taxon>
        <taxon>Pseudolabrys</taxon>
    </lineage>
</organism>
<dbReference type="SUPFAM" id="SSF103473">
    <property type="entry name" value="MFS general substrate transporter"/>
    <property type="match status" value="1"/>
</dbReference>
<feature type="transmembrane region" description="Helical" evidence="5">
    <location>
        <begin position="333"/>
        <end position="355"/>
    </location>
</feature>
<feature type="transmembrane region" description="Helical" evidence="5">
    <location>
        <begin position="261"/>
        <end position="283"/>
    </location>
</feature>
<keyword evidence="8" id="KW-1185">Reference proteome</keyword>
<feature type="transmembrane region" description="Helical" evidence="5">
    <location>
        <begin position="361"/>
        <end position="380"/>
    </location>
</feature>
<gene>
    <name evidence="7" type="ORF">DW352_19190</name>
</gene>
<keyword evidence="4 5" id="KW-0472">Membrane</keyword>
<comment type="subcellular location">
    <subcellularLocation>
        <location evidence="1">Membrane</location>
        <topology evidence="1">Multi-pass membrane protein</topology>
    </subcellularLocation>
</comment>
<feature type="transmembrane region" description="Helical" evidence="5">
    <location>
        <begin position="172"/>
        <end position="192"/>
    </location>
</feature>
<dbReference type="InterPro" id="IPR011701">
    <property type="entry name" value="MFS"/>
</dbReference>
<name>A0A345ZZV9_9HYPH</name>
<evidence type="ECO:0000256" key="2">
    <source>
        <dbReference type="ARBA" id="ARBA00022692"/>
    </source>
</evidence>
<dbReference type="EMBL" id="CP031417">
    <property type="protein sequence ID" value="AXK82456.1"/>
    <property type="molecule type" value="Genomic_DNA"/>
</dbReference>
<accession>A0A345ZZV9</accession>
<dbReference type="GO" id="GO:0005886">
    <property type="term" value="C:plasma membrane"/>
    <property type="evidence" value="ECO:0007669"/>
    <property type="project" value="TreeGrafter"/>
</dbReference>
<dbReference type="InterPro" id="IPR020846">
    <property type="entry name" value="MFS_dom"/>
</dbReference>
<dbReference type="PROSITE" id="PS50850">
    <property type="entry name" value="MFS"/>
    <property type="match status" value="1"/>
</dbReference>
<sequence>MGTEGPGWSALLSRAHLVYIVILGGGVMLYALDIYIAATVLPSAVEDIGGLDYYAWSTTLFVIAAILGSAFSGRLLQVTGPRGAYSVAALVFAVGTAICAMAPSMPVMLTGRVLQGFGGGALYALAYVVIRLVLPEALWTRAIGLMSAIWGVATLIGPAVGGTFAEMGAWRFAFWVAIPFSATFAVLAFVALPKRDGDKAADGGLPFVQIGLLILAVLVLSSASAAPSLVWNIVGAAVSLVLVALLVFAEKRSGRRILPSSAHGFATPLAALYATMALLIIGMQPQIFVPYFLQVLHGQSPLAAGYLAALTAMGWTLGSVFNANASAARARRLIVASPLMMVAALGTLAVMLPMVSKGGDWANLLPICAALLLAGVGIGQSWPHLVARVFQFAPEGERNRAAGAVTTVQLFAMAMGAATAGLAANLAGLTQADKMVGAASAAFWLPLAFALAPALAFVAALRAVAQRTRAGLPFAPEERVDGRAAAG</sequence>
<feature type="transmembrane region" description="Helical" evidence="5">
    <location>
        <begin position="83"/>
        <end position="103"/>
    </location>
</feature>
<dbReference type="GO" id="GO:0022857">
    <property type="term" value="F:transmembrane transporter activity"/>
    <property type="evidence" value="ECO:0007669"/>
    <property type="project" value="InterPro"/>
</dbReference>
<feature type="transmembrane region" description="Helical" evidence="5">
    <location>
        <begin position="443"/>
        <end position="464"/>
    </location>
</feature>
<dbReference type="InterPro" id="IPR036259">
    <property type="entry name" value="MFS_trans_sf"/>
</dbReference>
<dbReference type="PRINTS" id="PR01036">
    <property type="entry name" value="TCRTETB"/>
</dbReference>
<feature type="transmembrane region" description="Helical" evidence="5">
    <location>
        <begin position="401"/>
        <end position="423"/>
    </location>
</feature>
<evidence type="ECO:0000256" key="1">
    <source>
        <dbReference type="ARBA" id="ARBA00004141"/>
    </source>
</evidence>
<feature type="domain" description="Major facilitator superfamily (MFS) profile" evidence="6">
    <location>
        <begin position="19"/>
        <end position="471"/>
    </location>
</feature>
<dbReference type="AlphaFoldDB" id="A0A345ZZV9"/>
<dbReference type="Pfam" id="PF07690">
    <property type="entry name" value="MFS_1"/>
    <property type="match status" value="1"/>
</dbReference>
<evidence type="ECO:0000259" key="6">
    <source>
        <dbReference type="PROSITE" id="PS50850"/>
    </source>
</evidence>
<dbReference type="PANTHER" id="PTHR23501:SF154">
    <property type="entry name" value="MULTIDRUG-EFFLUX TRANSPORTER RV1634-RELATED"/>
    <property type="match status" value="1"/>
</dbReference>
<dbReference type="PANTHER" id="PTHR23501">
    <property type="entry name" value="MAJOR FACILITATOR SUPERFAMILY"/>
    <property type="match status" value="1"/>
</dbReference>
<dbReference type="Gene3D" id="1.20.1250.20">
    <property type="entry name" value="MFS general substrate transporter like domains"/>
    <property type="match status" value="2"/>
</dbReference>
<feature type="transmembrane region" description="Helical" evidence="5">
    <location>
        <begin position="17"/>
        <end position="41"/>
    </location>
</feature>
<evidence type="ECO:0000256" key="4">
    <source>
        <dbReference type="ARBA" id="ARBA00023136"/>
    </source>
</evidence>
<keyword evidence="2 5" id="KW-0812">Transmembrane</keyword>
<dbReference type="Proteomes" id="UP000254889">
    <property type="component" value="Chromosome"/>
</dbReference>